<dbReference type="PANTHER" id="PTHR13420:SF7">
    <property type="entry name" value="UPF0235 PROTEIN C15ORF40"/>
    <property type="match status" value="1"/>
</dbReference>
<dbReference type="Pfam" id="PF02594">
    <property type="entry name" value="DUF167"/>
    <property type="match status" value="1"/>
</dbReference>
<keyword evidence="4" id="KW-1185">Reference proteome</keyword>
<proteinExistence type="inferred from homology"/>
<dbReference type="SMART" id="SM01152">
    <property type="entry name" value="DUF167"/>
    <property type="match status" value="1"/>
</dbReference>
<evidence type="ECO:0000313" key="4">
    <source>
        <dbReference type="Proteomes" id="UP000035337"/>
    </source>
</evidence>
<evidence type="ECO:0000256" key="1">
    <source>
        <dbReference type="ARBA" id="ARBA00010364"/>
    </source>
</evidence>
<dbReference type="InterPro" id="IPR003746">
    <property type="entry name" value="DUF167"/>
</dbReference>
<dbReference type="EMBL" id="CP009498">
    <property type="protein sequence ID" value="AKL97542.1"/>
    <property type="molecule type" value="Genomic_DNA"/>
</dbReference>
<dbReference type="GO" id="GO:0005737">
    <property type="term" value="C:cytoplasm"/>
    <property type="evidence" value="ECO:0007669"/>
    <property type="project" value="TreeGrafter"/>
</dbReference>
<dbReference type="NCBIfam" id="TIGR00251">
    <property type="entry name" value="DUF167 family protein"/>
    <property type="match status" value="1"/>
</dbReference>
<organism evidence="3 4">
    <name type="scientific">Endomicrobium proavitum</name>
    <dbReference type="NCBI Taxonomy" id="1408281"/>
    <lineage>
        <taxon>Bacteria</taxon>
        <taxon>Pseudomonadati</taxon>
        <taxon>Elusimicrobiota</taxon>
        <taxon>Endomicrobiia</taxon>
        <taxon>Endomicrobiales</taxon>
        <taxon>Endomicrobiaceae</taxon>
        <taxon>Endomicrobium</taxon>
    </lineage>
</organism>
<gene>
    <name evidence="3" type="ORF">Epro_0163</name>
</gene>
<name>A0A0G3WI50_9BACT</name>
<dbReference type="STRING" id="1408281.Epro_0163"/>
<sequence length="94" mass="10627">MPKGGTAMIIKVRVIPNSKRNEVVSRIGSILRVKISPPAVEGKANEELCEFLSDFFDVRRSNIFLRKGERGREKTIEITGRSEEELEEVLDTIP</sequence>
<dbReference type="SUPFAM" id="SSF69786">
    <property type="entry name" value="YggU-like"/>
    <property type="match status" value="1"/>
</dbReference>
<protein>
    <recommendedName>
        <fullName evidence="2">UPF0235 protein Epro_0163</fullName>
    </recommendedName>
</protein>
<dbReference type="AlphaFoldDB" id="A0A0G3WI50"/>
<dbReference type="KEGG" id="epo:Epro_0163"/>
<reference evidence="3 4" key="1">
    <citation type="submission" date="2014-09" db="EMBL/GenBank/DDBJ databases">
        <title>Complete genome sequence of Endomicrobium proavitum.</title>
        <authorList>
            <person name="Zheng H."/>
        </authorList>
    </citation>
    <scope>NUCLEOTIDE SEQUENCE [LARGE SCALE GENOMIC DNA]</scope>
    <source>
        <strain evidence="3 4">Rsa215</strain>
    </source>
</reference>
<dbReference type="InterPro" id="IPR036591">
    <property type="entry name" value="YggU-like_sf"/>
</dbReference>
<evidence type="ECO:0000313" key="3">
    <source>
        <dbReference type="EMBL" id="AKL97542.1"/>
    </source>
</evidence>
<evidence type="ECO:0000256" key="2">
    <source>
        <dbReference type="HAMAP-Rule" id="MF_00634"/>
    </source>
</evidence>
<dbReference type="HAMAP" id="MF_00634">
    <property type="entry name" value="UPF0235"/>
    <property type="match status" value="1"/>
</dbReference>
<dbReference type="PANTHER" id="PTHR13420">
    <property type="entry name" value="UPF0235 PROTEIN C15ORF40"/>
    <property type="match status" value="1"/>
</dbReference>
<accession>A0A0G3WI50</accession>
<comment type="similarity">
    <text evidence="1 2">Belongs to the UPF0235 family.</text>
</comment>
<dbReference type="Proteomes" id="UP000035337">
    <property type="component" value="Chromosome"/>
</dbReference>
<dbReference type="Gene3D" id="3.30.1200.10">
    <property type="entry name" value="YggU-like"/>
    <property type="match status" value="1"/>
</dbReference>